<feature type="compositionally biased region" description="Low complexity" evidence="1">
    <location>
        <begin position="1"/>
        <end position="16"/>
    </location>
</feature>
<feature type="compositionally biased region" description="Low complexity" evidence="1">
    <location>
        <begin position="213"/>
        <end position="227"/>
    </location>
</feature>
<dbReference type="AlphaFoldDB" id="A0A9N9DAL9"/>
<feature type="compositionally biased region" description="Polar residues" evidence="1">
    <location>
        <begin position="287"/>
        <end position="301"/>
    </location>
</feature>
<accession>A0A9N9DAL9</accession>
<organism evidence="2 3">
    <name type="scientific">Funneliformis mosseae</name>
    <name type="common">Endomycorrhizal fungus</name>
    <name type="synonym">Glomus mosseae</name>
    <dbReference type="NCBI Taxonomy" id="27381"/>
    <lineage>
        <taxon>Eukaryota</taxon>
        <taxon>Fungi</taxon>
        <taxon>Fungi incertae sedis</taxon>
        <taxon>Mucoromycota</taxon>
        <taxon>Glomeromycotina</taxon>
        <taxon>Glomeromycetes</taxon>
        <taxon>Glomerales</taxon>
        <taxon>Glomeraceae</taxon>
        <taxon>Funneliformis</taxon>
    </lineage>
</organism>
<feature type="compositionally biased region" description="Polar residues" evidence="1">
    <location>
        <begin position="28"/>
        <end position="43"/>
    </location>
</feature>
<feature type="region of interest" description="Disordered" evidence="1">
    <location>
        <begin position="337"/>
        <end position="381"/>
    </location>
</feature>
<sequence length="381" mass="42969">MRKAFAFLSSLSSKKQSSSKKTKASTQDTSIPYNNVNVTSTKNHNNDLDKKFRKNNSNDLKKSAPELKRLDPITELKRQHLQRKTSDRSTNSVTISTLSNRRRKSLVILKDSDIDKHFDEVRIKNTSSMLLNQNRSMTPDYPPRRLQYSPPAAKTPPLVHTPREFLKEPRPRYLEERRFSSSASSSSSASGDSSGSRYHRDNNVSHYLNSIKSNHSRSSSIKSDSNRLVAGANPPPSNRNQKAIKRMSMNEYHKYQREMVSAQYLKHGINPVIDEYIPVNLEPNPSRMGSTQRDFVNPTSTRLKKRLSVNDRKSNIQPPINPRFSKYHLTPLHLHHHSVNSLSSSSGSGGPPTPSSPTSRRSSVMFGSNFDGSRPSTPSSV</sequence>
<feature type="non-terminal residue" evidence="2">
    <location>
        <position position="381"/>
    </location>
</feature>
<gene>
    <name evidence="2" type="ORF">FMOSSE_LOCUS10346</name>
</gene>
<reference evidence="2" key="1">
    <citation type="submission" date="2021-06" db="EMBL/GenBank/DDBJ databases">
        <authorList>
            <person name="Kallberg Y."/>
            <person name="Tangrot J."/>
            <person name="Rosling A."/>
        </authorList>
    </citation>
    <scope>NUCLEOTIDE SEQUENCE</scope>
    <source>
        <strain evidence="2">87-6 pot B 2015</strain>
    </source>
</reference>
<feature type="compositionally biased region" description="Basic and acidic residues" evidence="1">
    <location>
        <begin position="161"/>
        <end position="179"/>
    </location>
</feature>
<proteinExistence type="predicted"/>
<comment type="caution">
    <text evidence="2">The sequence shown here is derived from an EMBL/GenBank/DDBJ whole genome shotgun (WGS) entry which is preliminary data.</text>
</comment>
<feature type="region of interest" description="Disordered" evidence="1">
    <location>
        <begin position="283"/>
        <end position="325"/>
    </location>
</feature>
<evidence type="ECO:0000313" key="2">
    <source>
        <dbReference type="EMBL" id="CAG8628237.1"/>
    </source>
</evidence>
<evidence type="ECO:0000256" key="1">
    <source>
        <dbReference type="SAM" id="MobiDB-lite"/>
    </source>
</evidence>
<evidence type="ECO:0000313" key="3">
    <source>
        <dbReference type="Proteomes" id="UP000789375"/>
    </source>
</evidence>
<feature type="region of interest" description="Disordered" evidence="1">
    <location>
        <begin position="213"/>
        <end position="243"/>
    </location>
</feature>
<feature type="region of interest" description="Disordered" evidence="1">
    <location>
        <begin position="1"/>
        <end position="66"/>
    </location>
</feature>
<feature type="compositionally biased region" description="Low complexity" evidence="1">
    <location>
        <begin position="180"/>
        <end position="196"/>
    </location>
</feature>
<dbReference type="Proteomes" id="UP000789375">
    <property type="component" value="Unassembled WGS sequence"/>
</dbReference>
<name>A0A9N9DAL9_FUNMO</name>
<dbReference type="EMBL" id="CAJVPP010003390">
    <property type="protein sequence ID" value="CAG8628237.1"/>
    <property type="molecule type" value="Genomic_DNA"/>
</dbReference>
<feature type="region of interest" description="Disordered" evidence="1">
    <location>
        <begin position="130"/>
        <end position="201"/>
    </location>
</feature>
<feature type="compositionally biased region" description="Polar residues" evidence="1">
    <location>
        <begin position="370"/>
        <end position="381"/>
    </location>
</feature>
<protein>
    <submittedName>
        <fullName evidence="2">8162_t:CDS:1</fullName>
    </submittedName>
</protein>
<keyword evidence="3" id="KW-1185">Reference proteome</keyword>